<dbReference type="EMBL" id="ML119656">
    <property type="protein sequence ID" value="RPA84889.1"/>
    <property type="molecule type" value="Genomic_DNA"/>
</dbReference>
<sequence>MTFRLRNDVILAAFVTWFIPVTVYTNVSLTSDGSGLGMAFVHVGRGRRNCMLEGVPNALRMEVCSDQLDFRKMVEILNERIQQDISLKK</sequence>
<evidence type="ECO:0000313" key="1">
    <source>
        <dbReference type="EMBL" id="RPA84889.1"/>
    </source>
</evidence>
<evidence type="ECO:0000313" key="2">
    <source>
        <dbReference type="Proteomes" id="UP000275078"/>
    </source>
</evidence>
<accession>A0A3N4IGE2</accession>
<dbReference type="AlphaFoldDB" id="A0A3N4IGE2"/>
<organism evidence="1 2">
    <name type="scientific">Ascobolus immersus RN42</name>
    <dbReference type="NCBI Taxonomy" id="1160509"/>
    <lineage>
        <taxon>Eukaryota</taxon>
        <taxon>Fungi</taxon>
        <taxon>Dikarya</taxon>
        <taxon>Ascomycota</taxon>
        <taxon>Pezizomycotina</taxon>
        <taxon>Pezizomycetes</taxon>
        <taxon>Pezizales</taxon>
        <taxon>Ascobolaceae</taxon>
        <taxon>Ascobolus</taxon>
    </lineage>
</organism>
<feature type="non-terminal residue" evidence="1">
    <location>
        <position position="89"/>
    </location>
</feature>
<keyword evidence="2" id="KW-1185">Reference proteome</keyword>
<dbReference type="Proteomes" id="UP000275078">
    <property type="component" value="Unassembled WGS sequence"/>
</dbReference>
<proteinExistence type="predicted"/>
<name>A0A3N4IGE2_ASCIM</name>
<protein>
    <submittedName>
        <fullName evidence="1">Uncharacterized protein</fullName>
    </submittedName>
</protein>
<gene>
    <name evidence="1" type="ORF">BJ508DRAFT_412327</name>
</gene>
<reference evidence="1 2" key="1">
    <citation type="journal article" date="2018" name="Nat. Ecol. Evol.">
        <title>Pezizomycetes genomes reveal the molecular basis of ectomycorrhizal truffle lifestyle.</title>
        <authorList>
            <person name="Murat C."/>
            <person name="Payen T."/>
            <person name="Noel B."/>
            <person name="Kuo A."/>
            <person name="Morin E."/>
            <person name="Chen J."/>
            <person name="Kohler A."/>
            <person name="Krizsan K."/>
            <person name="Balestrini R."/>
            <person name="Da Silva C."/>
            <person name="Montanini B."/>
            <person name="Hainaut M."/>
            <person name="Levati E."/>
            <person name="Barry K.W."/>
            <person name="Belfiori B."/>
            <person name="Cichocki N."/>
            <person name="Clum A."/>
            <person name="Dockter R.B."/>
            <person name="Fauchery L."/>
            <person name="Guy J."/>
            <person name="Iotti M."/>
            <person name="Le Tacon F."/>
            <person name="Lindquist E.A."/>
            <person name="Lipzen A."/>
            <person name="Malagnac F."/>
            <person name="Mello A."/>
            <person name="Molinier V."/>
            <person name="Miyauchi S."/>
            <person name="Poulain J."/>
            <person name="Riccioni C."/>
            <person name="Rubini A."/>
            <person name="Sitrit Y."/>
            <person name="Splivallo R."/>
            <person name="Traeger S."/>
            <person name="Wang M."/>
            <person name="Zifcakova L."/>
            <person name="Wipf D."/>
            <person name="Zambonelli A."/>
            <person name="Paolocci F."/>
            <person name="Nowrousian M."/>
            <person name="Ottonello S."/>
            <person name="Baldrian P."/>
            <person name="Spatafora J.W."/>
            <person name="Henrissat B."/>
            <person name="Nagy L.G."/>
            <person name="Aury J.M."/>
            <person name="Wincker P."/>
            <person name="Grigoriev I.V."/>
            <person name="Bonfante P."/>
            <person name="Martin F.M."/>
        </authorList>
    </citation>
    <scope>NUCLEOTIDE SEQUENCE [LARGE SCALE GENOMIC DNA]</scope>
    <source>
        <strain evidence="1 2">RN42</strain>
    </source>
</reference>